<keyword evidence="4" id="KW-1185">Reference proteome</keyword>
<dbReference type="PROSITE" id="PS51257">
    <property type="entry name" value="PROKAR_LIPOPROTEIN"/>
    <property type="match status" value="1"/>
</dbReference>
<keyword evidence="2" id="KW-0472">Membrane</keyword>
<feature type="transmembrane region" description="Helical" evidence="2">
    <location>
        <begin position="81"/>
        <end position="103"/>
    </location>
</feature>
<evidence type="ECO:0000313" key="4">
    <source>
        <dbReference type="Proteomes" id="UP000256485"/>
    </source>
</evidence>
<feature type="region of interest" description="Disordered" evidence="1">
    <location>
        <begin position="110"/>
        <end position="129"/>
    </location>
</feature>
<feature type="compositionally biased region" description="Gly residues" evidence="1">
    <location>
        <begin position="115"/>
        <end position="129"/>
    </location>
</feature>
<evidence type="ECO:0000256" key="2">
    <source>
        <dbReference type="SAM" id="Phobius"/>
    </source>
</evidence>
<organism evidence="3 4">
    <name type="scientific">Thermasporomyces composti</name>
    <dbReference type="NCBI Taxonomy" id="696763"/>
    <lineage>
        <taxon>Bacteria</taxon>
        <taxon>Bacillati</taxon>
        <taxon>Actinomycetota</taxon>
        <taxon>Actinomycetes</taxon>
        <taxon>Propionibacteriales</taxon>
        <taxon>Nocardioidaceae</taxon>
        <taxon>Thermasporomyces</taxon>
    </lineage>
</organism>
<keyword evidence="2" id="KW-0812">Transmembrane</keyword>
<sequence>MSRAGSLAGYLVIVLCVAVVVGCCLRLMRSAARQREETDVGRLRQAWQRDVYTFPVQLGATLLGAWVSTKVVSGDFLGPTIFFALLQLSALLVWVETHVKVVVEPRLQAAKGPRPSGGGTAPGNQGHGV</sequence>
<accession>A0A3D9V2A8</accession>
<gene>
    <name evidence="3" type="ORF">DFJ64_1314</name>
</gene>
<keyword evidence="2" id="KW-1133">Transmembrane helix</keyword>
<dbReference type="EMBL" id="QTUC01000001">
    <property type="protein sequence ID" value="REF35922.1"/>
    <property type="molecule type" value="Genomic_DNA"/>
</dbReference>
<reference evidence="3 4" key="1">
    <citation type="submission" date="2018-08" db="EMBL/GenBank/DDBJ databases">
        <title>Sequencing the genomes of 1000 actinobacteria strains.</title>
        <authorList>
            <person name="Klenk H.-P."/>
        </authorList>
    </citation>
    <scope>NUCLEOTIDE SEQUENCE [LARGE SCALE GENOMIC DNA]</scope>
    <source>
        <strain evidence="3 4">DSM 22891</strain>
    </source>
</reference>
<proteinExistence type="predicted"/>
<name>A0A3D9V2A8_THECX</name>
<dbReference type="Proteomes" id="UP000256485">
    <property type="component" value="Unassembled WGS sequence"/>
</dbReference>
<comment type="caution">
    <text evidence="3">The sequence shown here is derived from an EMBL/GenBank/DDBJ whole genome shotgun (WGS) entry which is preliminary data.</text>
</comment>
<dbReference type="AlphaFoldDB" id="A0A3D9V2A8"/>
<evidence type="ECO:0000256" key="1">
    <source>
        <dbReference type="SAM" id="MobiDB-lite"/>
    </source>
</evidence>
<protein>
    <submittedName>
        <fullName evidence="3">Uncharacterized protein</fullName>
    </submittedName>
</protein>
<evidence type="ECO:0000313" key="3">
    <source>
        <dbReference type="EMBL" id="REF35922.1"/>
    </source>
</evidence>
<feature type="transmembrane region" description="Helical" evidence="2">
    <location>
        <begin position="6"/>
        <end position="28"/>
    </location>
</feature>